<organism evidence="2 3">
    <name type="scientific">Acacia crassicarpa</name>
    <name type="common">northern wattle</name>
    <dbReference type="NCBI Taxonomy" id="499986"/>
    <lineage>
        <taxon>Eukaryota</taxon>
        <taxon>Viridiplantae</taxon>
        <taxon>Streptophyta</taxon>
        <taxon>Embryophyta</taxon>
        <taxon>Tracheophyta</taxon>
        <taxon>Spermatophyta</taxon>
        <taxon>Magnoliopsida</taxon>
        <taxon>eudicotyledons</taxon>
        <taxon>Gunneridae</taxon>
        <taxon>Pentapetalae</taxon>
        <taxon>rosids</taxon>
        <taxon>fabids</taxon>
        <taxon>Fabales</taxon>
        <taxon>Fabaceae</taxon>
        <taxon>Caesalpinioideae</taxon>
        <taxon>mimosoid clade</taxon>
        <taxon>Acacieae</taxon>
        <taxon>Acacia</taxon>
    </lineage>
</organism>
<evidence type="ECO:0000313" key="3">
    <source>
        <dbReference type="Proteomes" id="UP001293593"/>
    </source>
</evidence>
<evidence type="ECO:0000259" key="1">
    <source>
        <dbReference type="PROSITE" id="PS50011"/>
    </source>
</evidence>
<gene>
    <name evidence="2" type="ORF">QN277_009403</name>
</gene>
<dbReference type="SUPFAM" id="SSF56112">
    <property type="entry name" value="Protein kinase-like (PK-like)"/>
    <property type="match status" value="1"/>
</dbReference>
<dbReference type="Proteomes" id="UP001293593">
    <property type="component" value="Unassembled WGS sequence"/>
</dbReference>
<sequence length="173" mass="19487">MLFGGNENDQGNTKRVVGTYGYMSPEYAMEGLFSEKSDVFSFGVLLLEIVAGKKNTSFYNPEMYLTLLGFAWKLWIEDNIKSLIDPEIYDASFHLEMLRCIHIGLLCVQELAKDRPSMGIVYSMLNSEIVNLPSPTQPAFTKRQCIVSAESSQQSDPIYSKCNTVTLTEMQGR</sequence>
<dbReference type="GO" id="GO:0005524">
    <property type="term" value="F:ATP binding"/>
    <property type="evidence" value="ECO:0007669"/>
    <property type="project" value="InterPro"/>
</dbReference>
<feature type="domain" description="Protein kinase" evidence="1">
    <location>
        <begin position="1"/>
        <end position="140"/>
    </location>
</feature>
<dbReference type="EMBL" id="JAWXYG010000014">
    <property type="protein sequence ID" value="KAK4253961.1"/>
    <property type="molecule type" value="Genomic_DNA"/>
</dbReference>
<dbReference type="GO" id="GO:0004672">
    <property type="term" value="F:protein kinase activity"/>
    <property type="evidence" value="ECO:0007669"/>
    <property type="project" value="InterPro"/>
</dbReference>
<protein>
    <recommendedName>
        <fullName evidence="1">Protein kinase domain-containing protein</fullName>
    </recommendedName>
</protein>
<comment type="caution">
    <text evidence="2">The sequence shown here is derived from an EMBL/GenBank/DDBJ whole genome shotgun (WGS) entry which is preliminary data.</text>
</comment>
<dbReference type="FunFam" id="1.10.510.10:FF:001722">
    <property type="entry name" value="G-type lectin S-receptor-like serine/threonine-protein kinase B120"/>
    <property type="match status" value="1"/>
</dbReference>
<dbReference type="PANTHER" id="PTHR27006:SF619">
    <property type="entry name" value="CYSTEINE-RICH RECEPTOR-LIKE PROTEIN KINASE 15"/>
    <property type="match status" value="1"/>
</dbReference>
<dbReference type="InterPro" id="IPR001245">
    <property type="entry name" value="Ser-Thr/Tyr_kinase_cat_dom"/>
</dbReference>
<name>A0AAE1MBU0_9FABA</name>
<evidence type="ECO:0000313" key="2">
    <source>
        <dbReference type="EMBL" id="KAK4253961.1"/>
    </source>
</evidence>
<accession>A0AAE1MBU0</accession>
<dbReference type="PROSITE" id="PS50011">
    <property type="entry name" value="PROTEIN_KINASE_DOM"/>
    <property type="match status" value="1"/>
</dbReference>
<dbReference type="Pfam" id="PF07714">
    <property type="entry name" value="PK_Tyr_Ser-Thr"/>
    <property type="match status" value="1"/>
</dbReference>
<dbReference type="Gene3D" id="1.10.510.10">
    <property type="entry name" value="Transferase(Phosphotransferase) domain 1"/>
    <property type="match status" value="1"/>
</dbReference>
<reference evidence="2" key="1">
    <citation type="submission" date="2023-10" db="EMBL/GenBank/DDBJ databases">
        <title>Chromosome-level genome of the transformable northern wattle, Acacia crassicarpa.</title>
        <authorList>
            <person name="Massaro I."/>
            <person name="Sinha N.R."/>
            <person name="Poethig S."/>
            <person name="Leichty A.R."/>
        </authorList>
    </citation>
    <scope>NUCLEOTIDE SEQUENCE</scope>
    <source>
        <strain evidence="2">Acra3RX</strain>
        <tissue evidence="2">Leaf</tissue>
    </source>
</reference>
<dbReference type="InterPro" id="IPR000719">
    <property type="entry name" value="Prot_kinase_dom"/>
</dbReference>
<dbReference type="PANTHER" id="PTHR27006">
    <property type="entry name" value="PROMASTIGOTE SURFACE ANTIGEN PROTEIN PSA"/>
    <property type="match status" value="1"/>
</dbReference>
<proteinExistence type="predicted"/>
<keyword evidence="3" id="KW-1185">Reference proteome</keyword>
<dbReference type="InterPro" id="IPR011009">
    <property type="entry name" value="Kinase-like_dom_sf"/>
</dbReference>
<dbReference type="AlphaFoldDB" id="A0AAE1MBU0"/>